<name>X1UB41_9ZZZZ</name>
<comment type="caution">
    <text evidence="6">The sequence shown here is derived from an EMBL/GenBank/DDBJ whole genome shotgun (WGS) entry which is preliminary data.</text>
</comment>
<dbReference type="Pfam" id="PF02662">
    <property type="entry name" value="FlpD"/>
    <property type="match status" value="1"/>
</dbReference>
<feature type="domain" description="F420-non-reducing hydrogenase iron-sulfur subunit D" evidence="5">
    <location>
        <begin position="19"/>
        <end position="77"/>
    </location>
</feature>
<evidence type="ECO:0000259" key="5">
    <source>
        <dbReference type="Pfam" id="PF02662"/>
    </source>
</evidence>
<dbReference type="GO" id="GO:0051536">
    <property type="term" value="F:iron-sulfur cluster binding"/>
    <property type="evidence" value="ECO:0007669"/>
    <property type="project" value="UniProtKB-KW"/>
</dbReference>
<sequence>MIEYSILQTPMASDEQPQILAFVCNWCAYAGADLAGVSRIQYPSNVRLIRVMCTGRVNHGFLLKAFLKGADGLLVSG</sequence>
<keyword evidence="3" id="KW-0408">Iron</keyword>
<keyword evidence="4" id="KW-0411">Iron-sulfur</keyword>
<dbReference type="AlphaFoldDB" id="X1UB41"/>
<evidence type="ECO:0000313" key="6">
    <source>
        <dbReference type="EMBL" id="GAI89544.1"/>
    </source>
</evidence>
<keyword evidence="2" id="KW-0560">Oxidoreductase</keyword>
<organism evidence="6">
    <name type="scientific">marine sediment metagenome</name>
    <dbReference type="NCBI Taxonomy" id="412755"/>
    <lineage>
        <taxon>unclassified sequences</taxon>
        <taxon>metagenomes</taxon>
        <taxon>ecological metagenomes</taxon>
    </lineage>
</organism>
<proteinExistence type="predicted"/>
<evidence type="ECO:0000256" key="1">
    <source>
        <dbReference type="ARBA" id="ARBA00022723"/>
    </source>
</evidence>
<evidence type="ECO:0000256" key="3">
    <source>
        <dbReference type="ARBA" id="ARBA00023004"/>
    </source>
</evidence>
<dbReference type="GO" id="GO:0046872">
    <property type="term" value="F:metal ion binding"/>
    <property type="evidence" value="ECO:0007669"/>
    <property type="project" value="UniProtKB-KW"/>
</dbReference>
<dbReference type="EMBL" id="BARW01022882">
    <property type="protein sequence ID" value="GAI89544.1"/>
    <property type="molecule type" value="Genomic_DNA"/>
</dbReference>
<evidence type="ECO:0000256" key="4">
    <source>
        <dbReference type="ARBA" id="ARBA00023014"/>
    </source>
</evidence>
<keyword evidence="1" id="KW-0479">Metal-binding</keyword>
<reference evidence="6" key="1">
    <citation type="journal article" date="2014" name="Front. Microbiol.">
        <title>High frequency of phylogenetically diverse reductive dehalogenase-homologous genes in deep subseafloor sedimentary metagenomes.</title>
        <authorList>
            <person name="Kawai M."/>
            <person name="Futagami T."/>
            <person name="Toyoda A."/>
            <person name="Takaki Y."/>
            <person name="Nishi S."/>
            <person name="Hori S."/>
            <person name="Arai W."/>
            <person name="Tsubouchi T."/>
            <person name="Morono Y."/>
            <person name="Uchiyama I."/>
            <person name="Ito T."/>
            <person name="Fujiyama A."/>
            <person name="Inagaki F."/>
            <person name="Takami H."/>
        </authorList>
    </citation>
    <scope>NUCLEOTIDE SEQUENCE</scope>
    <source>
        <strain evidence="6">Expedition CK06-06</strain>
    </source>
</reference>
<evidence type="ECO:0000256" key="2">
    <source>
        <dbReference type="ARBA" id="ARBA00023002"/>
    </source>
</evidence>
<dbReference type="InterPro" id="IPR003813">
    <property type="entry name" value="MvhD/FlpD"/>
</dbReference>
<gene>
    <name evidence="6" type="ORF">S12H4_38078</name>
</gene>
<accession>X1UB41</accession>
<protein>
    <recommendedName>
        <fullName evidence="5">F420-non-reducing hydrogenase iron-sulfur subunit D domain-containing protein</fullName>
    </recommendedName>
</protein>
<dbReference type="GO" id="GO:0016491">
    <property type="term" value="F:oxidoreductase activity"/>
    <property type="evidence" value="ECO:0007669"/>
    <property type="project" value="UniProtKB-KW"/>
</dbReference>